<organism evidence="2 4">
    <name type="scientific">Medicago truncatula</name>
    <name type="common">Barrel medic</name>
    <name type="synonym">Medicago tribuloides</name>
    <dbReference type="NCBI Taxonomy" id="3880"/>
    <lineage>
        <taxon>Eukaryota</taxon>
        <taxon>Viridiplantae</taxon>
        <taxon>Streptophyta</taxon>
        <taxon>Embryophyta</taxon>
        <taxon>Tracheophyta</taxon>
        <taxon>Spermatophyta</taxon>
        <taxon>Magnoliopsida</taxon>
        <taxon>eudicotyledons</taxon>
        <taxon>Gunneridae</taxon>
        <taxon>Pentapetalae</taxon>
        <taxon>rosids</taxon>
        <taxon>fabids</taxon>
        <taxon>Fabales</taxon>
        <taxon>Fabaceae</taxon>
        <taxon>Papilionoideae</taxon>
        <taxon>50 kb inversion clade</taxon>
        <taxon>NPAAA clade</taxon>
        <taxon>Hologalegina</taxon>
        <taxon>IRL clade</taxon>
        <taxon>Trifolieae</taxon>
        <taxon>Medicago</taxon>
    </lineage>
</organism>
<sequence length="69" mass="7558">MATHIHLLLFIFLILCFGSIMVVGDRCYPYERCASGSEFCNHFCTVTMGFSGGGYCEGNSKCCCIASIQ</sequence>
<dbReference type="EMBL" id="CM001218">
    <property type="protein sequence ID" value="KEH37853.1"/>
    <property type="molecule type" value="Genomic_DNA"/>
</dbReference>
<keyword evidence="1" id="KW-0732">Signal</keyword>
<gene>
    <name evidence="2" type="ordered locus">MTR_2g449960</name>
</gene>
<protein>
    <submittedName>
        <fullName evidence="2">LCR-like protein</fullName>
    </submittedName>
</protein>
<reference evidence="3" key="3">
    <citation type="submission" date="2015-04" db="UniProtKB">
        <authorList>
            <consortium name="EnsemblPlants"/>
        </authorList>
    </citation>
    <scope>IDENTIFICATION</scope>
    <source>
        <strain evidence="3">cv. Jemalong A17</strain>
    </source>
</reference>
<dbReference type="EnsemblPlants" id="KEH37853">
    <property type="protein sequence ID" value="KEH37853"/>
    <property type="gene ID" value="MTR_2g449960"/>
</dbReference>
<evidence type="ECO:0000313" key="4">
    <source>
        <dbReference type="Proteomes" id="UP000002051"/>
    </source>
</evidence>
<evidence type="ECO:0000313" key="3">
    <source>
        <dbReference type="EnsemblPlants" id="KEH37853"/>
    </source>
</evidence>
<keyword evidence="4" id="KW-1185">Reference proteome</keyword>
<feature type="chain" id="PRO_5014500412" evidence="1">
    <location>
        <begin position="25"/>
        <end position="69"/>
    </location>
</feature>
<name>A0A072V953_MEDTR</name>
<evidence type="ECO:0000256" key="1">
    <source>
        <dbReference type="SAM" id="SignalP"/>
    </source>
</evidence>
<dbReference type="Proteomes" id="UP000002051">
    <property type="component" value="Chromosome 2"/>
</dbReference>
<proteinExistence type="predicted"/>
<reference evidence="2 4" key="2">
    <citation type="journal article" date="2014" name="BMC Genomics">
        <title>An improved genome release (version Mt4.0) for the model legume Medicago truncatula.</title>
        <authorList>
            <person name="Tang H."/>
            <person name="Krishnakumar V."/>
            <person name="Bidwell S."/>
            <person name="Rosen B."/>
            <person name="Chan A."/>
            <person name="Zhou S."/>
            <person name="Gentzbittel L."/>
            <person name="Childs K.L."/>
            <person name="Yandell M."/>
            <person name="Gundlach H."/>
            <person name="Mayer K.F."/>
            <person name="Schwartz D.C."/>
            <person name="Town C.D."/>
        </authorList>
    </citation>
    <scope>GENOME REANNOTATION</scope>
    <source>
        <strain evidence="2">A17</strain>
        <strain evidence="3 4">cv. Jemalong A17</strain>
    </source>
</reference>
<evidence type="ECO:0000313" key="2">
    <source>
        <dbReference type="EMBL" id="KEH37853.1"/>
    </source>
</evidence>
<reference evidence="2 4" key="1">
    <citation type="journal article" date="2011" name="Nature">
        <title>The Medicago genome provides insight into the evolution of rhizobial symbioses.</title>
        <authorList>
            <person name="Young N.D."/>
            <person name="Debelle F."/>
            <person name="Oldroyd G.E."/>
            <person name="Geurts R."/>
            <person name="Cannon S.B."/>
            <person name="Udvardi M.K."/>
            <person name="Benedito V.A."/>
            <person name="Mayer K.F."/>
            <person name="Gouzy J."/>
            <person name="Schoof H."/>
            <person name="Van de Peer Y."/>
            <person name="Proost S."/>
            <person name="Cook D.R."/>
            <person name="Meyers B.C."/>
            <person name="Spannagl M."/>
            <person name="Cheung F."/>
            <person name="De Mita S."/>
            <person name="Krishnakumar V."/>
            <person name="Gundlach H."/>
            <person name="Zhou S."/>
            <person name="Mudge J."/>
            <person name="Bharti A.K."/>
            <person name="Murray J.D."/>
            <person name="Naoumkina M.A."/>
            <person name="Rosen B."/>
            <person name="Silverstein K.A."/>
            <person name="Tang H."/>
            <person name="Rombauts S."/>
            <person name="Zhao P.X."/>
            <person name="Zhou P."/>
            <person name="Barbe V."/>
            <person name="Bardou P."/>
            <person name="Bechner M."/>
            <person name="Bellec A."/>
            <person name="Berger A."/>
            <person name="Berges H."/>
            <person name="Bidwell S."/>
            <person name="Bisseling T."/>
            <person name="Choisne N."/>
            <person name="Couloux A."/>
            <person name="Denny R."/>
            <person name="Deshpande S."/>
            <person name="Dai X."/>
            <person name="Doyle J.J."/>
            <person name="Dudez A.M."/>
            <person name="Farmer A.D."/>
            <person name="Fouteau S."/>
            <person name="Franken C."/>
            <person name="Gibelin C."/>
            <person name="Gish J."/>
            <person name="Goldstein S."/>
            <person name="Gonzalez A.J."/>
            <person name="Green P.J."/>
            <person name="Hallab A."/>
            <person name="Hartog M."/>
            <person name="Hua A."/>
            <person name="Humphray S.J."/>
            <person name="Jeong D.H."/>
            <person name="Jing Y."/>
            <person name="Jocker A."/>
            <person name="Kenton S.M."/>
            <person name="Kim D.J."/>
            <person name="Klee K."/>
            <person name="Lai H."/>
            <person name="Lang C."/>
            <person name="Lin S."/>
            <person name="Macmil S.L."/>
            <person name="Magdelenat G."/>
            <person name="Matthews L."/>
            <person name="McCorrison J."/>
            <person name="Monaghan E.L."/>
            <person name="Mun J.H."/>
            <person name="Najar F.Z."/>
            <person name="Nicholson C."/>
            <person name="Noirot C."/>
            <person name="O'Bleness M."/>
            <person name="Paule C.R."/>
            <person name="Poulain J."/>
            <person name="Prion F."/>
            <person name="Qin B."/>
            <person name="Qu C."/>
            <person name="Retzel E.F."/>
            <person name="Riddle C."/>
            <person name="Sallet E."/>
            <person name="Samain S."/>
            <person name="Samson N."/>
            <person name="Sanders I."/>
            <person name="Saurat O."/>
            <person name="Scarpelli C."/>
            <person name="Schiex T."/>
            <person name="Segurens B."/>
            <person name="Severin A.J."/>
            <person name="Sherrier D.J."/>
            <person name="Shi R."/>
            <person name="Sims S."/>
            <person name="Singer S.R."/>
            <person name="Sinharoy S."/>
            <person name="Sterck L."/>
            <person name="Viollet A."/>
            <person name="Wang B.B."/>
            <person name="Wang K."/>
            <person name="Wang M."/>
            <person name="Wang X."/>
            <person name="Warfsmann J."/>
            <person name="Weissenbach J."/>
            <person name="White D.D."/>
            <person name="White J.D."/>
            <person name="Wiley G.B."/>
            <person name="Wincker P."/>
            <person name="Xing Y."/>
            <person name="Yang L."/>
            <person name="Yao Z."/>
            <person name="Ying F."/>
            <person name="Zhai J."/>
            <person name="Zhou L."/>
            <person name="Zuber A."/>
            <person name="Denarie J."/>
            <person name="Dixon R.A."/>
            <person name="May G.D."/>
            <person name="Schwartz D.C."/>
            <person name="Rogers J."/>
            <person name="Quetier F."/>
            <person name="Town C.D."/>
            <person name="Roe B.A."/>
        </authorList>
    </citation>
    <scope>NUCLEOTIDE SEQUENCE [LARGE SCALE GENOMIC DNA]</scope>
    <source>
        <strain evidence="2">A17</strain>
        <strain evidence="3 4">cv. Jemalong A17</strain>
    </source>
</reference>
<accession>A0A072V953</accession>
<dbReference type="HOGENOM" id="CLU_190964_0_0_1"/>
<dbReference type="AlphaFoldDB" id="A0A072V953"/>
<feature type="signal peptide" evidence="1">
    <location>
        <begin position="1"/>
        <end position="24"/>
    </location>
</feature>